<keyword evidence="3 7" id="KW-0808">Transferase</keyword>
<comment type="function">
    <text evidence="7">Catalyzes the transfer of the diacylglyceryl group from phosphatidylglycerol to the sulfhydryl group of the N-terminal cysteine of a prolipoprotein, the first step in the formation of mature lipoproteins.</text>
</comment>
<comment type="pathway">
    <text evidence="7">Protein modification; lipoprotein biosynthesis (diacylglyceryl transfer).</text>
</comment>
<dbReference type="GeneID" id="12242929"/>
<accession>A0ABX5VZG6</accession>
<keyword evidence="2 7" id="KW-1003">Cell membrane</keyword>
<dbReference type="EMBL" id="CP041038">
    <property type="protein sequence ID" value="QDE37649.1"/>
    <property type="molecule type" value="Genomic_DNA"/>
</dbReference>
<name>A0ABX5VZG6_9CHLA</name>
<keyword evidence="4 7" id="KW-0812">Transmembrane</keyword>
<comment type="similarity">
    <text evidence="1 7">Belongs to the Lgt family.</text>
</comment>
<evidence type="ECO:0000313" key="8">
    <source>
        <dbReference type="EMBL" id="QDE37649.1"/>
    </source>
</evidence>
<gene>
    <name evidence="7" type="primary">lgt</name>
    <name evidence="8" type="ORF">FI836_05110</name>
</gene>
<feature type="transmembrane region" description="Helical" evidence="7">
    <location>
        <begin position="112"/>
        <end position="132"/>
    </location>
</feature>
<dbReference type="RefSeq" id="WP_013462664.1">
    <property type="nucleotide sequence ID" value="NZ_CP041038.1"/>
</dbReference>
<keyword evidence="9" id="KW-1185">Reference proteome</keyword>
<dbReference type="Pfam" id="PF01790">
    <property type="entry name" value="LGT"/>
    <property type="match status" value="1"/>
</dbReference>
<dbReference type="EC" id="2.5.1.145" evidence="7"/>
<evidence type="ECO:0000313" key="9">
    <source>
        <dbReference type="Proteomes" id="UP000320536"/>
    </source>
</evidence>
<dbReference type="HAMAP" id="MF_01147">
    <property type="entry name" value="Lgt"/>
    <property type="match status" value="1"/>
</dbReference>
<dbReference type="NCBIfam" id="NF000775">
    <property type="entry name" value="PRK00052.2-5"/>
    <property type="match status" value="1"/>
</dbReference>
<evidence type="ECO:0000256" key="4">
    <source>
        <dbReference type="ARBA" id="ARBA00022692"/>
    </source>
</evidence>
<feature type="transmembrane region" description="Helical" evidence="7">
    <location>
        <begin position="26"/>
        <end position="52"/>
    </location>
</feature>
<comment type="catalytic activity">
    <reaction evidence="7">
        <text>L-cysteinyl-[prolipoprotein] + a 1,2-diacyl-sn-glycero-3-phospho-(1'-sn-glycerol) = an S-1,2-diacyl-sn-glyceryl-L-cysteinyl-[prolipoprotein] + sn-glycerol 1-phosphate + H(+)</text>
        <dbReference type="Rhea" id="RHEA:56712"/>
        <dbReference type="Rhea" id="RHEA-COMP:14679"/>
        <dbReference type="Rhea" id="RHEA-COMP:14680"/>
        <dbReference type="ChEBI" id="CHEBI:15378"/>
        <dbReference type="ChEBI" id="CHEBI:29950"/>
        <dbReference type="ChEBI" id="CHEBI:57685"/>
        <dbReference type="ChEBI" id="CHEBI:64716"/>
        <dbReference type="ChEBI" id="CHEBI:140658"/>
        <dbReference type="EC" id="2.5.1.145"/>
    </reaction>
</comment>
<feature type="transmembrane region" description="Helical" evidence="7">
    <location>
        <begin position="263"/>
        <end position="283"/>
    </location>
</feature>
<comment type="subcellular location">
    <subcellularLocation>
        <location evidence="7">Cell membrane</location>
        <topology evidence="7">Multi-pass membrane protein</topology>
    </subcellularLocation>
</comment>
<organism evidence="8 9">
    <name type="scientific">Chlamydophila parapsittaci</name>
    <dbReference type="NCBI Taxonomy" id="344886"/>
    <lineage>
        <taxon>Bacteria</taxon>
        <taxon>Pseudomonadati</taxon>
        <taxon>Chlamydiota</taxon>
        <taxon>Chlamydiia</taxon>
        <taxon>Chlamydiales</taxon>
        <taxon>Chlamydiaceae</taxon>
        <taxon>Chlamydia/Chlamydophila group</taxon>
        <taxon>Chlamydia</taxon>
    </lineage>
</organism>
<feature type="transmembrane region" description="Helical" evidence="7">
    <location>
        <begin position="139"/>
        <end position="159"/>
    </location>
</feature>
<dbReference type="PANTHER" id="PTHR30589">
    <property type="entry name" value="PROLIPOPROTEIN DIACYLGLYCERYL TRANSFERASE"/>
    <property type="match status" value="1"/>
</dbReference>
<feature type="transmembrane region" description="Helical" evidence="7">
    <location>
        <begin position="72"/>
        <end position="92"/>
    </location>
</feature>
<evidence type="ECO:0000256" key="6">
    <source>
        <dbReference type="ARBA" id="ARBA00023136"/>
    </source>
</evidence>
<protein>
    <recommendedName>
        <fullName evidence="7">Phosphatidylglycerol--prolipoprotein diacylglyceryl transferase</fullName>
        <ecNumber evidence="7">2.5.1.145</ecNumber>
    </recommendedName>
</protein>
<keyword evidence="6 7" id="KW-0472">Membrane</keyword>
<feature type="transmembrane region" description="Helical" evidence="7">
    <location>
        <begin position="224"/>
        <end position="243"/>
    </location>
</feature>
<dbReference type="PROSITE" id="PS01311">
    <property type="entry name" value="LGT"/>
    <property type="match status" value="1"/>
</dbReference>
<dbReference type="Proteomes" id="UP000320536">
    <property type="component" value="Chromosome"/>
</dbReference>
<sequence length="296" mass="33371">MRIFLSAIYWNHSKFLWNSENWPLRVSWYGLCFSVGILLTSILGICLALSSYTEEDKTRFSKEQLRLALENFALYSLLFIIPGSRIAYILFYGGDFYLKNPQEIFKVWNGGLASHGGMVGLILWAIIFSWIYRKKLPILTFLFLCDLCASVFGCAAFMIRIGNFMNQEIVGKPTNLPWGIIFSSPTQGVLGVPTHPVQLYEGVSYLLLSIILFFLSYKRYFRLGSGWATSLGLVGISLIRFVAEFFKSHQGKVIGPDSWLTMGQILSLPLFVLGLSLGVVCFLKNKKDKSSISSAK</sequence>
<dbReference type="GO" id="GO:0016740">
    <property type="term" value="F:transferase activity"/>
    <property type="evidence" value="ECO:0007669"/>
    <property type="project" value="UniProtKB-KW"/>
</dbReference>
<dbReference type="NCBIfam" id="TIGR00544">
    <property type="entry name" value="lgt"/>
    <property type="match status" value="1"/>
</dbReference>
<feature type="transmembrane region" description="Helical" evidence="7">
    <location>
        <begin position="199"/>
        <end position="217"/>
    </location>
</feature>
<evidence type="ECO:0000256" key="2">
    <source>
        <dbReference type="ARBA" id="ARBA00022475"/>
    </source>
</evidence>
<evidence type="ECO:0000256" key="7">
    <source>
        <dbReference type="HAMAP-Rule" id="MF_01147"/>
    </source>
</evidence>
<dbReference type="InterPro" id="IPR001640">
    <property type="entry name" value="Lgt"/>
</dbReference>
<feature type="binding site" evidence="7">
    <location>
        <position position="160"/>
    </location>
    <ligand>
        <name>a 1,2-diacyl-sn-glycero-3-phospho-(1'-sn-glycerol)</name>
        <dbReference type="ChEBI" id="CHEBI:64716"/>
    </ligand>
</feature>
<dbReference type="PANTHER" id="PTHR30589:SF0">
    <property type="entry name" value="PHOSPHATIDYLGLYCEROL--PROLIPOPROTEIN DIACYLGLYCERYL TRANSFERASE"/>
    <property type="match status" value="1"/>
</dbReference>
<proteinExistence type="inferred from homology"/>
<evidence type="ECO:0000256" key="5">
    <source>
        <dbReference type="ARBA" id="ARBA00022989"/>
    </source>
</evidence>
<evidence type="ECO:0000256" key="1">
    <source>
        <dbReference type="ARBA" id="ARBA00007150"/>
    </source>
</evidence>
<reference evidence="8 9" key="1">
    <citation type="journal article" date="2020" name="Data Brief">
        <title>Data of de novo genome assembly of the Chlamydia psittaci strain isolated from the livestock in Volga Region, Russian Federation.</title>
        <authorList>
            <person name="Feodorova V.A."/>
            <person name="Zaitsev S.S."/>
            <person name="Khizhnyakova M.A."/>
            <person name="Saltykov Y.V."/>
            <person name="Evstifeev V.V."/>
            <person name="Khusainov F.M."/>
            <person name="Yakovlev S.I."/>
            <person name="Larionova O.S."/>
            <person name="Motin V.L."/>
        </authorList>
    </citation>
    <scope>NUCLEOTIDE SEQUENCE [LARGE SCALE GENOMIC DNA]</scope>
    <source>
        <strain evidence="8 9">Rostinovo-70</strain>
    </source>
</reference>
<keyword evidence="5 7" id="KW-1133">Transmembrane helix</keyword>
<evidence type="ECO:0000256" key="3">
    <source>
        <dbReference type="ARBA" id="ARBA00022679"/>
    </source>
</evidence>